<dbReference type="InterPro" id="IPR011013">
    <property type="entry name" value="Gal_mutarotase_sf_dom"/>
</dbReference>
<evidence type="ECO:0000313" key="9">
    <source>
        <dbReference type="EMBL" id="SER15676.1"/>
    </source>
</evidence>
<evidence type="ECO:0000256" key="5">
    <source>
        <dbReference type="ARBA" id="ARBA00022729"/>
    </source>
</evidence>
<dbReference type="SUPFAM" id="SSF81296">
    <property type="entry name" value="E set domains"/>
    <property type="match status" value="1"/>
</dbReference>
<feature type="chain" id="PRO_5011452059" description="Glucans biosynthesis protein D" evidence="7">
    <location>
        <begin position="32"/>
        <end position="531"/>
    </location>
</feature>
<dbReference type="RefSeq" id="WP_093289359.1">
    <property type="nucleotide sequence ID" value="NZ_FOFS01000017.1"/>
</dbReference>
<reference evidence="9 10" key="1">
    <citation type="submission" date="2016-10" db="EMBL/GenBank/DDBJ databases">
        <authorList>
            <person name="de Groot N.N."/>
        </authorList>
    </citation>
    <scope>NUCLEOTIDE SEQUENCE [LARGE SCALE GENOMIC DNA]</scope>
    <source>
        <strain evidence="9 10">DSM 25927</strain>
    </source>
</reference>
<keyword evidence="6" id="KW-0574">Periplasm</keyword>
<evidence type="ECO:0000259" key="8">
    <source>
        <dbReference type="Pfam" id="PF04349"/>
    </source>
</evidence>
<dbReference type="FunFam" id="2.70.98.10:FF:000001">
    <property type="entry name" value="Glucans biosynthesis protein G"/>
    <property type="match status" value="1"/>
</dbReference>
<sequence>MNRRQLLQSAGAAVAACLPLPALLLARAAQAEPLKSIGPTQNFDFAALKGRARALAVVAYQPPGAALPKPVADLDWDRWQSIRFRDEHALWRDQQLNFQARFFHLGFTVRTPVHLYEVVGGQAREIAYDSAMFDYGRSGLKRGALPANLGFAGFRLNYQDDWVRDVAAFQGASYFRAVGGEKQYGLSARGLAINCGMGTPEEFPNFIAWYLERPARGASTVVVYGLLDSPSAAGAYRFSLTPGETLVMEVDAAVYPRRVIDRIGIAPLTSMFLSAENDRRVDQDWRPEIHDSDGLQMWSGGGEWIWRPLNNPRGLRVNAFADKDPRGFGLMQRDRNFDHYQDDGVFYDRRPCLWVEPKSGWGAGSIMLVEIPTPDETHDNIVAFWNPEQAMEVGREYLYAYKLHWGARAPVQAPLALTQATRTGIGGVIGKPQQYFSWRFAVDFAGGALAQLPSNAPVEAVISASRGRVEIVSARPLEALHGWRAMFDLVPDARTEPIDLRLFLRLAGKPLTETWLYQYTPPPLAERRLNA</sequence>
<dbReference type="InterPro" id="IPR014718">
    <property type="entry name" value="GH-type_carb-bd"/>
</dbReference>
<dbReference type="PROSITE" id="PS51318">
    <property type="entry name" value="TAT"/>
    <property type="match status" value="1"/>
</dbReference>
<feature type="domain" description="Glucan biosynthesis periplasmic MdoG C-terminal" evidence="8">
    <location>
        <begin position="43"/>
        <end position="519"/>
    </location>
</feature>
<dbReference type="UniPathway" id="UPA00637"/>
<evidence type="ECO:0000256" key="2">
    <source>
        <dbReference type="ARBA" id="ARBA00005001"/>
    </source>
</evidence>
<evidence type="ECO:0000256" key="4">
    <source>
        <dbReference type="ARBA" id="ARBA00015372"/>
    </source>
</evidence>
<dbReference type="GO" id="GO:0051274">
    <property type="term" value="P:beta-glucan biosynthetic process"/>
    <property type="evidence" value="ECO:0007669"/>
    <property type="project" value="TreeGrafter"/>
</dbReference>
<dbReference type="PROSITE" id="PS51257">
    <property type="entry name" value="PROKAR_LIPOPROTEIN"/>
    <property type="match status" value="1"/>
</dbReference>
<name>A0A1H9LW59_9GAMM</name>
<dbReference type="SUPFAM" id="SSF74650">
    <property type="entry name" value="Galactose mutarotase-like"/>
    <property type="match status" value="1"/>
</dbReference>
<dbReference type="GO" id="GO:0003824">
    <property type="term" value="F:catalytic activity"/>
    <property type="evidence" value="ECO:0007669"/>
    <property type="project" value="InterPro"/>
</dbReference>
<evidence type="ECO:0000313" key="10">
    <source>
        <dbReference type="Proteomes" id="UP000199233"/>
    </source>
</evidence>
<dbReference type="InterPro" id="IPR014438">
    <property type="entry name" value="Glucan_biosyn_MdoG/MdoD"/>
</dbReference>
<dbReference type="PIRSF" id="PIRSF006281">
    <property type="entry name" value="MdoG"/>
    <property type="match status" value="1"/>
</dbReference>
<evidence type="ECO:0000256" key="3">
    <source>
        <dbReference type="ARBA" id="ARBA00009284"/>
    </source>
</evidence>
<dbReference type="Proteomes" id="UP000199233">
    <property type="component" value="Unassembled WGS sequence"/>
</dbReference>
<dbReference type="OrthoDB" id="335750at2"/>
<accession>A0A1H9LW59</accession>
<comment type="subcellular location">
    <subcellularLocation>
        <location evidence="1">Periplasm</location>
    </subcellularLocation>
</comment>
<evidence type="ECO:0000256" key="6">
    <source>
        <dbReference type="ARBA" id="ARBA00022764"/>
    </source>
</evidence>
<dbReference type="PANTHER" id="PTHR30504:SF3">
    <property type="entry name" value="GLUCANS BIOSYNTHESIS PROTEIN D"/>
    <property type="match status" value="1"/>
</dbReference>
<keyword evidence="10" id="KW-1185">Reference proteome</keyword>
<dbReference type="EMBL" id="FOFS01000017">
    <property type="protein sequence ID" value="SER15676.1"/>
    <property type="molecule type" value="Genomic_DNA"/>
</dbReference>
<organism evidence="9 10">
    <name type="scientific">Solimonas aquatica</name>
    <dbReference type="NCBI Taxonomy" id="489703"/>
    <lineage>
        <taxon>Bacteria</taxon>
        <taxon>Pseudomonadati</taxon>
        <taxon>Pseudomonadota</taxon>
        <taxon>Gammaproteobacteria</taxon>
        <taxon>Nevskiales</taxon>
        <taxon>Nevskiaceae</taxon>
        <taxon>Solimonas</taxon>
    </lineage>
</organism>
<dbReference type="STRING" id="489703.SAMN04488038_11783"/>
<gene>
    <name evidence="9" type="ORF">SAMN04488038_11783</name>
</gene>
<dbReference type="AlphaFoldDB" id="A0A1H9LW59"/>
<protein>
    <recommendedName>
        <fullName evidence="4">Glucans biosynthesis protein D</fullName>
    </recommendedName>
</protein>
<dbReference type="InterPro" id="IPR013783">
    <property type="entry name" value="Ig-like_fold"/>
</dbReference>
<dbReference type="Pfam" id="PF04349">
    <property type="entry name" value="MdoG"/>
    <property type="match status" value="1"/>
</dbReference>
<evidence type="ECO:0000256" key="7">
    <source>
        <dbReference type="SAM" id="SignalP"/>
    </source>
</evidence>
<comment type="pathway">
    <text evidence="2">Glycan metabolism; osmoregulated periplasmic glucan (OPG) biosynthesis.</text>
</comment>
<dbReference type="InterPro" id="IPR014756">
    <property type="entry name" value="Ig_E-set"/>
</dbReference>
<dbReference type="GO" id="GO:0030246">
    <property type="term" value="F:carbohydrate binding"/>
    <property type="evidence" value="ECO:0007669"/>
    <property type="project" value="InterPro"/>
</dbReference>
<keyword evidence="5 7" id="KW-0732">Signal</keyword>
<dbReference type="PANTHER" id="PTHR30504">
    <property type="entry name" value="GLUCANS BIOSYNTHESIS PROTEIN"/>
    <property type="match status" value="1"/>
</dbReference>
<feature type="signal peptide" evidence="7">
    <location>
        <begin position="1"/>
        <end position="31"/>
    </location>
</feature>
<dbReference type="Gene3D" id="2.70.98.10">
    <property type="match status" value="1"/>
</dbReference>
<dbReference type="Gene3D" id="2.60.40.10">
    <property type="entry name" value="Immunoglobulins"/>
    <property type="match status" value="1"/>
</dbReference>
<evidence type="ECO:0000256" key="1">
    <source>
        <dbReference type="ARBA" id="ARBA00004418"/>
    </source>
</evidence>
<proteinExistence type="inferred from homology"/>
<dbReference type="GO" id="GO:0030288">
    <property type="term" value="C:outer membrane-bounded periplasmic space"/>
    <property type="evidence" value="ECO:0007669"/>
    <property type="project" value="TreeGrafter"/>
</dbReference>
<dbReference type="InterPro" id="IPR007444">
    <property type="entry name" value="Glucan_biosyn_MdoG_C"/>
</dbReference>
<comment type="similarity">
    <text evidence="3">Belongs to the OpgD/OpgG family.</text>
</comment>
<dbReference type="InterPro" id="IPR006311">
    <property type="entry name" value="TAT_signal"/>
</dbReference>